<evidence type="ECO:0000256" key="6">
    <source>
        <dbReference type="ARBA" id="ARBA00023136"/>
    </source>
</evidence>
<evidence type="ECO:0000313" key="11">
    <source>
        <dbReference type="EMBL" id="AEG33578.1"/>
    </source>
</evidence>
<feature type="transmembrane region" description="Helical" evidence="7">
    <location>
        <begin position="92"/>
        <end position="109"/>
    </location>
</feature>
<feature type="domain" description="Cation/H+ exchanger transmembrane" evidence="8">
    <location>
        <begin position="21"/>
        <end position="349"/>
    </location>
</feature>
<keyword evidence="3" id="KW-0813">Transport</keyword>
<name>F6DH87_THETG</name>
<feature type="transmembrane region" description="Helical" evidence="7">
    <location>
        <begin position="178"/>
        <end position="198"/>
    </location>
</feature>
<evidence type="ECO:0000256" key="2">
    <source>
        <dbReference type="ARBA" id="ARBA00005551"/>
    </source>
</evidence>
<sequence>MCASLFPEKLDKAVLMAGVFLLAYFAGVLAVRLGLPAFLGYLGVGILLGLRGFPGDNLLDSFADLGVYFLLFTVGLGLRWERLLRREVLGTGAFQLLLLPVFALLLYFLGLAQAPLALLVLAVALINPSTVLLARLLQEKGELSALHGQIALGVSVFLDVASLALLILLGFQGVEPTGFLVLLLPLLRPLLVRLFALARGAELKLLLGVTLALSGVEIARFLGAPEALGAFFVGLGLSRHPGMGEVAERLWALREFFLLAFFVKVGMAVGPDGVYAGLALLLAVALKPLFLFFSLVYQGFRARIAFLVAVSLATYSEFALVAAGVLLSMGYLSPQGVGAVALAVGGSFLLGAPVLQRAHRLYDRWKPHLRRLERPGLHPDEEPHGALGARWLVVGMGRTGAAAYRFLTERGEAVLGLDSDPSKVAYHAAKGWRVLYGDAEDPALWESLDLSGIKGVILALPDLEARLRATRALRQKGYQGVVGAVSYAVEEDELLREAGVDIIFHPLLEAGERLAERVWERGSA</sequence>
<evidence type="ECO:0000256" key="5">
    <source>
        <dbReference type="ARBA" id="ARBA00022989"/>
    </source>
</evidence>
<dbReference type="Pfam" id="PF02254">
    <property type="entry name" value="TrkA_N"/>
    <property type="match status" value="1"/>
</dbReference>
<evidence type="ECO:0000313" key="12">
    <source>
        <dbReference type="Proteomes" id="UP000009233"/>
    </source>
</evidence>
<protein>
    <submittedName>
        <fullName evidence="11">Sodium/hydrogen exchanger</fullName>
    </submittedName>
</protein>
<dbReference type="KEGG" id="tts:Ththe16_0897"/>
<dbReference type="HOGENOM" id="CLU_005126_9_0_0"/>
<comment type="subcellular location">
    <subcellularLocation>
        <location evidence="1">Membrane</location>
        <topology evidence="1">Multi-pass membrane protein</topology>
    </subcellularLocation>
</comment>
<dbReference type="InterPro" id="IPR003148">
    <property type="entry name" value="RCK_N"/>
</dbReference>
<evidence type="ECO:0000313" key="10">
    <source>
        <dbReference type="EMBL" id="AEG33314.1"/>
    </source>
</evidence>
<dbReference type="EMBL" id="CP002777">
    <property type="protein sequence ID" value="AEG33314.1"/>
    <property type="molecule type" value="Genomic_DNA"/>
</dbReference>
<dbReference type="GO" id="GO:1902600">
    <property type="term" value="P:proton transmembrane transport"/>
    <property type="evidence" value="ECO:0007669"/>
    <property type="project" value="InterPro"/>
</dbReference>
<comment type="similarity">
    <text evidence="2">Belongs to the monovalent cation:proton antiporter 2 (CPA2) transporter (TC 2.A.37) family.</text>
</comment>
<dbReference type="PATRIC" id="fig|762633.3.peg.1161"/>
<feature type="transmembrane region" description="Helical" evidence="7">
    <location>
        <begin position="20"/>
        <end position="50"/>
    </location>
</feature>
<dbReference type="Gene3D" id="1.20.1530.20">
    <property type="match status" value="1"/>
</dbReference>
<feature type="transmembrane region" description="Helical" evidence="7">
    <location>
        <begin position="116"/>
        <end position="138"/>
    </location>
</feature>
<keyword evidence="4 7" id="KW-0812">Transmembrane</keyword>
<dbReference type="AlphaFoldDB" id="F6DH87"/>
<dbReference type="GO" id="GO:0016020">
    <property type="term" value="C:membrane"/>
    <property type="evidence" value="ECO:0007669"/>
    <property type="project" value="UniProtKB-SubCell"/>
</dbReference>
<dbReference type="PANTHER" id="PTHR42751:SF1">
    <property type="entry name" value="CATION_PROTON ANTIPORTER YBAL-RELATED"/>
    <property type="match status" value="1"/>
</dbReference>
<evidence type="ECO:0000256" key="7">
    <source>
        <dbReference type="SAM" id="Phobius"/>
    </source>
</evidence>
<dbReference type="PANTHER" id="PTHR42751">
    <property type="entry name" value="SODIUM/HYDROGEN EXCHANGER FAMILY/TRKA DOMAIN PROTEIN"/>
    <property type="match status" value="1"/>
</dbReference>
<evidence type="ECO:0000256" key="1">
    <source>
        <dbReference type="ARBA" id="ARBA00004141"/>
    </source>
</evidence>
<organism evidence="11 12">
    <name type="scientific">Thermus thermophilus (strain SG0.5JP17-16)</name>
    <dbReference type="NCBI Taxonomy" id="762633"/>
    <lineage>
        <taxon>Bacteria</taxon>
        <taxon>Thermotogati</taxon>
        <taxon>Deinococcota</taxon>
        <taxon>Deinococci</taxon>
        <taxon>Thermales</taxon>
        <taxon>Thermaceae</taxon>
        <taxon>Thermus</taxon>
    </lineage>
</organism>
<evidence type="ECO:0000259" key="9">
    <source>
        <dbReference type="Pfam" id="PF02254"/>
    </source>
</evidence>
<dbReference type="GO" id="GO:0006813">
    <property type="term" value="P:potassium ion transport"/>
    <property type="evidence" value="ECO:0007669"/>
    <property type="project" value="InterPro"/>
</dbReference>
<dbReference type="Pfam" id="PF00999">
    <property type="entry name" value="Na_H_Exchanger"/>
    <property type="match status" value="1"/>
</dbReference>
<feature type="transmembrane region" description="Helical" evidence="7">
    <location>
        <begin position="337"/>
        <end position="355"/>
    </location>
</feature>
<dbReference type="KEGG" id="tts:Ththe16_1169"/>
<reference evidence="11" key="1">
    <citation type="submission" date="2011-05" db="EMBL/GenBank/DDBJ databases">
        <title>Complete sequence of chromosome of Thermus thermophilus SG0.5JP17-16.</title>
        <authorList>
            <consortium name="US DOE Joint Genome Institute"/>
            <person name="Lucas S."/>
            <person name="Han J."/>
            <person name="Lapidus A."/>
            <person name="Cheng J.-F."/>
            <person name="Goodwin L."/>
            <person name="Pitluck S."/>
            <person name="Peters L."/>
            <person name="Mikhailova N."/>
            <person name="Teshima H."/>
            <person name="Han C."/>
            <person name="Tapia R."/>
            <person name="Land M."/>
            <person name="Hauser L."/>
            <person name="Kyrpides N."/>
            <person name="Ivanova N."/>
            <person name="Pagani I."/>
            <person name="Allgaier M."/>
            <person name="Hugenholtz P."/>
            <person name="Singer S."/>
            <person name="Gladden J."/>
            <person name="Woyke T."/>
        </authorList>
    </citation>
    <scope>NUCLEOTIDE SEQUENCE</scope>
    <source>
        <strain evidence="11">SG0.5JP17-16</strain>
    </source>
</reference>
<keyword evidence="5 7" id="KW-1133">Transmembrane helix</keyword>
<dbReference type="GO" id="GO:0015297">
    <property type="term" value="F:antiporter activity"/>
    <property type="evidence" value="ECO:0007669"/>
    <property type="project" value="InterPro"/>
</dbReference>
<dbReference type="SUPFAM" id="SSF51735">
    <property type="entry name" value="NAD(P)-binding Rossmann-fold domains"/>
    <property type="match status" value="1"/>
</dbReference>
<dbReference type="RefSeq" id="WP_014510240.1">
    <property type="nucleotide sequence ID" value="NC_017272.1"/>
</dbReference>
<proteinExistence type="inferred from homology"/>
<accession>F6DH87</accession>
<feature type="transmembrane region" description="Helical" evidence="7">
    <location>
        <begin position="150"/>
        <end position="171"/>
    </location>
</feature>
<dbReference type="Proteomes" id="UP000009233">
    <property type="component" value="Chromosome"/>
</dbReference>
<dbReference type="InterPro" id="IPR006153">
    <property type="entry name" value="Cation/H_exchanger_TM"/>
</dbReference>
<evidence type="ECO:0000259" key="8">
    <source>
        <dbReference type="Pfam" id="PF00999"/>
    </source>
</evidence>
<evidence type="ECO:0000256" key="3">
    <source>
        <dbReference type="ARBA" id="ARBA00022448"/>
    </source>
</evidence>
<feature type="domain" description="RCK N-terminal" evidence="9">
    <location>
        <begin position="392"/>
        <end position="506"/>
    </location>
</feature>
<gene>
    <name evidence="10" type="ordered locus">Ththe16_0897</name>
    <name evidence="11" type="ordered locus">Ththe16_1169</name>
</gene>
<dbReference type="InterPro" id="IPR036291">
    <property type="entry name" value="NAD(P)-bd_dom_sf"/>
</dbReference>
<feature type="transmembrane region" description="Helical" evidence="7">
    <location>
        <begin position="304"/>
        <end position="331"/>
    </location>
</feature>
<dbReference type="InterPro" id="IPR038770">
    <property type="entry name" value="Na+/solute_symporter_sf"/>
</dbReference>
<keyword evidence="6 7" id="KW-0472">Membrane</keyword>
<dbReference type="EMBL" id="CP002777">
    <property type="protein sequence ID" value="AEG33578.1"/>
    <property type="molecule type" value="Genomic_DNA"/>
</dbReference>
<feature type="transmembrane region" description="Helical" evidence="7">
    <location>
        <begin position="62"/>
        <end position="80"/>
    </location>
</feature>
<feature type="transmembrane region" description="Helical" evidence="7">
    <location>
        <begin position="275"/>
        <end position="297"/>
    </location>
</feature>
<dbReference type="Gene3D" id="3.40.50.720">
    <property type="entry name" value="NAD(P)-binding Rossmann-like Domain"/>
    <property type="match status" value="1"/>
</dbReference>
<evidence type="ECO:0000256" key="4">
    <source>
        <dbReference type="ARBA" id="ARBA00022692"/>
    </source>
</evidence>